<dbReference type="PROSITE" id="PS52035">
    <property type="entry name" value="PEPTIDASE_M14"/>
    <property type="match status" value="1"/>
</dbReference>
<name>A0ABV5K953_9ACTN</name>
<evidence type="ECO:0000313" key="11">
    <source>
        <dbReference type="Proteomes" id="UP001589750"/>
    </source>
</evidence>
<dbReference type="EMBL" id="JBHMDG010000011">
    <property type="protein sequence ID" value="MFB9313279.1"/>
    <property type="molecule type" value="Genomic_DNA"/>
</dbReference>
<dbReference type="SUPFAM" id="SSF53187">
    <property type="entry name" value="Zn-dependent exopeptidases"/>
    <property type="match status" value="1"/>
</dbReference>
<evidence type="ECO:0000313" key="10">
    <source>
        <dbReference type="EMBL" id="MFB9313279.1"/>
    </source>
</evidence>
<dbReference type="PANTHER" id="PTHR11705">
    <property type="entry name" value="PROTEASE FAMILY M14 CARBOXYPEPTIDASE A,B"/>
    <property type="match status" value="1"/>
</dbReference>
<keyword evidence="3" id="KW-0645">Protease</keyword>
<evidence type="ECO:0000256" key="3">
    <source>
        <dbReference type="ARBA" id="ARBA00022670"/>
    </source>
</evidence>
<dbReference type="InterPro" id="IPR000834">
    <property type="entry name" value="Peptidase_M14"/>
</dbReference>
<organism evidence="10 11">
    <name type="scientific">Nocardioides plantarum</name>
    <dbReference type="NCBI Taxonomy" id="29299"/>
    <lineage>
        <taxon>Bacteria</taxon>
        <taxon>Bacillati</taxon>
        <taxon>Actinomycetota</taxon>
        <taxon>Actinomycetes</taxon>
        <taxon>Propionibacteriales</taxon>
        <taxon>Nocardioidaceae</taxon>
        <taxon>Nocardioides</taxon>
    </lineage>
</organism>
<dbReference type="Gene3D" id="3.40.630.10">
    <property type="entry name" value="Zn peptidases"/>
    <property type="match status" value="1"/>
</dbReference>
<comment type="cofactor">
    <cofactor evidence="1">
        <name>Zn(2+)</name>
        <dbReference type="ChEBI" id="CHEBI:29105"/>
    </cofactor>
</comment>
<comment type="similarity">
    <text evidence="2 7">Belongs to the peptidase M14 family.</text>
</comment>
<comment type="caution">
    <text evidence="7">Lacks conserved residue(s) required for the propagation of feature annotation.</text>
</comment>
<reference evidence="10 11" key="1">
    <citation type="submission" date="2024-09" db="EMBL/GenBank/DDBJ databases">
        <authorList>
            <person name="Sun Q."/>
            <person name="Mori K."/>
        </authorList>
    </citation>
    <scope>NUCLEOTIDE SEQUENCE [LARGE SCALE GENOMIC DNA]</scope>
    <source>
        <strain evidence="10 11">JCM 9626</strain>
    </source>
</reference>
<keyword evidence="4" id="KW-0378">Hydrolase</keyword>
<feature type="domain" description="Peptidase M14" evidence="9">
    <location>
        <begin position="1"/>
        <end position="258"/>
    </location>
</feature>
<feature type="chain" id="PRO_5046319238" evidence="8">
    <location>
        <begin position="29"/>
        <end position="258"/>
    </location>
</feature>
<evidence type="ECO:0000256" key="6">
    <source>
        <dbReference type="ARBA" id="ARBA00023049"/>
    </source>
</evidence>
<evidence type="ECO:0000256" key="5">
    <source>
        <dbReference type="ARBA" id="ARBA00022833"/>
    </source>
</evidence>
<evidence type="ECO:0000256" key="8">
    <source>
        <dbReference type="SAM" id="SignalP"/>
    </source>
</evidence>
<dbReference type="SMART" id="SM00631">
    <property type="entry name" value="Zn_pept"/>
    <property type="match status" value="1"/>
</dbReference>
<keyword evidence="8" id="KW-0732">Signal</keyword>
<keyword evidence="11" id="KW-1185">Reference proteome</keyword>
<gene>
    <name evidence="10" type="ORF">ACFFRI_09510</name>
</gene>
<dbReference type="RefSeq" id="WP_140011446.1">
    <property type="nucleotide sequence ID" value="NZ_JBHMDG010000011.1"/>
</dbReference>
<comment type="caution">
    <text evidence="10">The sequence shown here is derived from an EMBL/GenBank/DDBJ whole genome shotgun (WGS) entry which is preliminary data.</text>
</comment>
<dbReference type="Proteomes" id="UP001589750">
    <property type="component" value="Unassembled WGS sequence"/>
</dbReference>
<keyword evidence="10" id="KW-0121">Carboxypeptidase</keyword>
<evidence type="ECO:0000259" key="9">
    <source>
        <dbReference type="PROSITE" id="PS52035"/>
    </source>
</evidence>
<keyword evidence="5" id="KW-0862">Zinc</keyword>
<protein>
    <submittedName>
        <fullName evidence="10">M14 family zinc carboxypeptidase</fullName>
    </submittedName>
</protein>
<dbReference type="PANTHER" id="PTHR11705:SF143">
    <property type="entry name" value="SLL0236 PROTEIN"/>
    <property type="match status" value="1"/>
</dbReference>
<accession>A0ABV5K953</accession>
<evidence type="ECO:0000256" key="1">
    <source>
        <dbReference type="ARBA" id="ARBA00001947"/>
    </source>
</evidence>
<feature type="signal peptide" evidence="8">
    <location>
        <begin position="1"/>
        <end position="28"/>
    </location>
</feature>
<proteinExistence type="inferred from homology"/>
<evidence type="ECO:0000256" key="7">
    <source>
        <dbReference type="PROSITE-ProRule" id="PRU01379"/>
    </source>
</evidence>
<sequence length="258" mass="27924">MHSLSVRFLALLLLVVALVVPPGAPASAAGDPAAFEKRILGRSVGGRPIVAYHLGQPDRPGVKKVVLFSTMHGNERDTRLALAGLVKGPTVAGLDLWVVPVYNPDGYAAGSRRNARGVDLNRNFSYGWKDLDGNYESGSGPASEPETKAAMTFLRRVDPDYVLSFHQPLYGVDIDTKTPSFARKVASTLRLPTQNLDCGGVCHGTMTGWFNRYFDGTALTVEYGTYPSRSDMEKNVPDRILRIFGAIRGDVSFGPVTP</sequence>
<dbReference type="Pfam" id="PF00246">
    <property type="entry name" value="Peptidase_M14"/>
    <property type="match status" value="1"/>
</dbReference>
<keyword evidence="6" id="KW-0482">Metalloprotease</keyword>
<dbReference type="GO" id="GO:0004180">
    <property type="term" value="F:carboxypeptidase activity"/>
    <property type="evidence" value="ECO:0007669"/>
    <property type="project" value="UniProtKB-KW"/>
</dbReference>
<evidence type="ECO:0000256" key="4">
    <source>
        <dbReference type="ARBA" id="ARBA00022801"/>
    </source>
</evidence>
<evidence type="ECO:0000256" key="2">
    <source>
        <dbReference type="ARBA" id="ARBA00005988"/>
    </source>
</evidence>